<dbReference type="EMBL" id="JACGXN010000008">
    <property type="protein sequence ID" value="MBA8880546.1"/>
    <property type="molecule type" value="Genomic_DNA"/>
</dbReference>
<dbReference type="InterPro" id="IPR019660">
    <property type="entry name" value="Put_sensory_transdc_reg_YbjN"/>
</dbReference>
<dbReference type="Pfam" id="PF10722">
    <property type="entry name" value="YbjN"/>
    <property type="match status" value="1"/>
</dbReference>
<sequence>MAMSLLEIEIARDLHPVDVIEHVAHANEWAFERTGDDEIAITVEGNWTDYQISFSWMEDFEALHLACAFDISVSEPRVNEVMRLLSLINEQLLMGHFDLWRQEGAVMYRQSLLLSGGAEPTSKQVEVLLSSALDACETYFQAFQFVVWSGSTARESLDSILFETVGSA</sequence>
<accession>A0A839ET51</accession>
<dbReference type="Proteomes" id="UP000549052">
    <property type="component" value="Unassembled WGS sequence"/>
</dbReference>
<name>A0A839ET51_9HYPH</name>
<comment type="caution">
    <text evidence="1">The sequence shown here is derived from an EMBL/GenBank/DDBJ whole genome shotgun (WGS) entry which is preliminary data.</text>
</comment>
<proteinExistence type="predicted"/>
<reference evidence="1 2" key="1">
    <citation type="submission" date="2020-07" db="EMBL/GenBank/DDBJ databases">
        <title>Genomic Encyclopedia of Type Strains, Phase IV (KMG-V): Genome sequencing to study the core and pangenomes of soil and plant-associated prokaryotes.</title>
        <authorList>
            <person name="Whitman W."/>
        </authorList>
    </citation>
    <scope>NUCLEOTIDE SEQUENCE [LARGE SCALE GENOMIC DNA]</scope>
    <source>
        <strain evidence="1 2">AN3</strain>
    </source>
</reference>
<evidence type="ECO:0000313" key="1">
    <source>
        <dbReference type="EMBL" id="MBA8880546.1"/>
    </source>
</evidence>
<gene>
    <name evidence="1" type="ORF">FHW16_004269</name>
</gene>
<keyword evidence="2" id="KW-1185">Reference proteome</keyword>
<evidence type="ECO:0000313" key="2">
    <source>
        <dbReference type="Proteomes" id="UP000549052"/>
    </source>
</evidence>
<protein>
    <recommendedName>
        <fullName evidence="3">Diacylglyceryl transferase</fullName>
    </recommendedName>
</protein>
<evidence type="ECO:0008006" key="3">
    <source>
        <dbReference type="Google" id="ProtNLM"/>
    </source>
</evidence>
<organism evidence="1 2">
    <name type="scientific">Phyllobacterium myrsinacearum</name>
    <dbReference type="NCBI Taxonomy" id="28101"/>
    <lineage>
        <taxon>Bacteria</taxon>
        <taxon>Pseudomonadati</taxon>
        <taxon>Pseudomonadota</taxon>
        <taxon>Alphaproteobacteria</taxon>
        <taxon>Hyphomicrobiales</taxon>
        <taxon>Phyllobacteriaceae</taxon>
        <taxon>Phyllobacterium</taxon>
    </lineage>
</organism>
<dbReference type="CDD" id="cd17033">
    <property type="entry name" value="DR1245-like"/>
    <property type="match status" value="1"/>
</dbReference>
<dbReference type="AlphaFoldDB" id="A0A839ET51"/>